<sequence>MNGKRVRMAVMSAVILSALAVSGCSAEGNKLLFRFFIGFNKKIDFPY</sequence>
<dbReference type="EMBL" id="CZBY01000023">
    <property type="protein sequence ID" value="CUQ91162.1"/>
    <property type="molecule type" value="Genomic_DNA"/>
</dbReference>
<evidence type="ECO:0008006" key="3">
    <source>
        <dbReference type="Google" id="ProtNLM"/>
    </source>
</evidence>
<protein>
    <recommendedName>
        <fullName evidence="3">Lipoprotein</fullName>
    </recommendedName>
</protein>
<organism evidence="1 2">
    <name type="scientific">[Eubacterium] siraeum</name>
    <dbReference type="NCBI Taxonomy" id="39492"/>
    <lineage>
        <taxon>Bacteria</taxon>
        <taxon>Bacillati</taxon>
        <taxon>Bacillota</taxon>
        <taxon>Clostridia</taxon>
        <taxon>Eubacteriales</taxon>
        <taxon>Oscillospiraceae</taxon>
        <taxon>Oscillospiraceae incertae sedis</taxon>
    </lineage>
</organism>
<reference evidence="1 2" key="1">
    <citation type="submission" date="2015-09" db="EMBL/GenBank/DDBJ databases">
        <authorList>
            <consortium name="Pathogen Informatics"/>
        </authorList>
    </citation>
    <scope>NUCLEOTIDE SEQUENCE [LARGE SCALE GENOMIC DNA]</scope>
    <source>
        <strain evidence="1 2">2789STDY5834928</strain>
    </source>
</reference>
<evidence type="ECO:0000313" key="1">
    <source>
        <dbReference type="EMBL" id="CUQ91162.1"/>
    </source>
</evidence>
<proteinExistence type="predicted"/>
<dbReference type="STRING" id="39492.ERS852540_02276"/>
<dbReference type="AlphaFoldDB" id="A0A174ZYL2"/>
<accession>A0A174ZYL2</accession>
<dbReference type="Proteomes" id="UP000095662">
    <property type="component" value="Unassembled WGS sequence"/>
</dbReference>
<dbReference type="PROSITE" id="PS51257">
    <property type="entry name" value="PROKAR_LIPOPROTEIN"/>
    <property type="match status" value="1"/>
</dbReference>
<name>A0A174ZYL2_9FIRM</name>
<evidence type="ECO:0000313" key="2">
    <source>
        <dbReference type="Proteomes" id="UP000095662"/>
    </source>
</evidence>
<gene>
    <name evidence="1" type="ORF">ERS852540_02276</name>
</gene>